<protein>
    <recommendedName>
        <fullName evidence="6">Endolytic transglycosylase MltG</fullName>
    </recommendedName>
</protein>
<evidence type="ECO:0000313" key="4">
    <source>
        <dbReference type="Proteomes" id="UP000238825"/>
    </source>
</evidence>
<reference evidence="3 5" key="2">
    <citation type="submission" date="2018-06" db="EMBL/GenBank/DDBJ databases">
        <authorList>
            <consortium name="Pathogen Informatics"/>
            <person name="Doyle S."/>
        </authorList>
    </citation>
    <scope>NUCLEOTIDE SEQUENCE [LARGE SCALE GENOMIC DNA]</scope>
    <source>
        <strain evidence="3 5">NCTC10338</strain>
    </source>
</reference>
<evidence type="ECO:0008006" key="6">
    <source>
        <dbReference type="Google" id="ProtNLM"/>
    </source>
</evidence>
<dbReference type="AlphaFoldDB" id="A0A2S0JZ13"/>
<accession>A0A2S0JZ13</accession>
<proteinExistence type="predicted"/>
<dbReference type="Proteomes" id="UP000238825">
    <property type="component" value="Chromosome"/>
</dbReference>
<dbReference type="EMBL" id="CP019980">
    <property type="protein sequence ID" value="AVK96298.1"/>
    <property type="molecule type" value="Genomic_DNA"/>
</dbReference>
<evidence type="ECO:0000313" key="3">
    <source>
        <dbReference type="EMBL" id="SUV17923.1"/>
    </source>
</evidence>
<name>A0A2S0JZ13_LYSSH</name>
<evidence type="ECO:0000256" key="1">
    <source>
        <dbReference type="SAM" id="MobiDB-lite"/>
    </source>
</evidence>
<dbReference type="RefSeq" id="WP_024361279.1">
    <property type="nucleotide sequence ID" value="NZ_BJNS01000025.1"/>
</dbReference>
<feature type="region of interest" description="Disordered" evidence="1">
    <location>
        <begin position="60"/>
        <end position="99"/>
    </location>
</feature>
<dbReference type="EMBL" id="UFSZ01000001">
    <property type="protein sequence ID" value="SUV17923.1"/>
    <property type="molecule type" value="Genomic_DNA"/>
</dbReference>
<sequence length="171" mass="18584">MNKSAIRAFGIALFLVGALLSIADRLDLNIGLPTVSSSNDKDVEELQKKLEQATKEIATLKANSTKETGNENKQQENATDTSAEDKRTDSTPKADKNADNEVTMTLQIYSGITPYIVAQKLEDGGIITNSVEMELLLANAKYARSLQIGSYEVNSSMSLEEIAKLITGKKQ</sequence>
<evidence type="ECO:0000313" key="5">
    <source>
        <dbReference type="Proteomes" id="UP000255295"/>
    </source>
</evidence>
<feature type="compositionally biased region" description="Basic and acidic residues" evidence="1">
    <location>
        <begin position="83"/>
        <end position="99"/>
    </location>
</feature>
<dbReference type="GeneID" id="48276252"/>
<organism evidence="2 4">
    <name type="scientific">Lysinibacillus sphaericus</name>
    <name type="common">Bacillus sphaericus</name>
    <dbReference type="NCBI Taxonomy" id="1421"/>
    <lineage>
        <taxon>Bacteria</taxon>
        <taxon>Bacillati</taxon>
        <taxon>Bacillota</taxon>
        <taxon>Bacilli</taxon>
        <taxon>Bacillales</taxon>
        <taxon>Bacillaceae</taxon>
        <taxon>Lysinibacillus</taxon>
    </lineage>
</organism>
<gene>
    <name evidence="2" type="ORF">LS41612_08550</name>
    <name evidence="3" type="ORF">NCTC10338_03036</name>
</gene>
<dbReference type="Proteomes" id="UP000255295">
    <property type="component" value="Unassembled WGS sequence"/>
</dbReference>
<reference evidence="2 4" key="1">
    <citation type="submission" date="2017-03" db="EMBL/GenBank/DDBJ databases">
        <title>The whole genome sequencing and assembly of Lysinibacillus sphaericus DSM 28T strain.</title>
        <authorList>
            <person name="Lee Y.-J."/>
            <person name="Yi H."/>
            <person name="Bahn Y.-S."/>
            <person name="Kim J.F."/>
            <person name="Lee D.-W."/>
        </authorList>
    </citation>
    <scope>NUCLEOTIDE SEQUENCE [LARGE SCALE GENOMIC DNA]</scope>
    <source>
        <strain evidence="2 4">DSM 28</strain>
    </source>
</reference>
<dbReference type="Gene3D" id="3.30.1490.480">
    <property type="entry name" value="Endolytic murein transglycosylase"/>
    <property type="match status" value="1"/>
</dbReference>
<evidence type="ECO:0000313" key="2">
    <source>
        <dbReference type="EMBL" id="AVK96298.1"/>
    </source>
</evidence>